<dbReference type="InterPro" id="IPR036597">
    <property type="entry name" value="Fido-like_dom_sf"/>
</dbReference>
<comment type="caution">
    <text evidence="2">The sequence shown here is derived from an EMBL/GenBank/DDBJ whole genome shotgun (WGS) entry which is preliminary data.</text>
</comment>
<dbReference type="RefSeq" id="WP_275475014.1">
    <property type="nucleotide sequence ID" value="NZ_CP162940.1"/>
</dbReference>
<dbReference type="SUPFAM" id="SSF140931">
    <property type="entry name" value="Fic-like"/>
    <property type="match status" value="1"/>
</dbReference>
<dbReference type="EMBL" id="JBDXSU010000015">
    <property type="protein sequence ID" value="MFB5191901.1"/>
    <property type="molecule type" value="Genomic_DNA"/>
</dbReference>
<feature type="domain" description="Fido" evidence="1">
    <location>
        <begin position="97"/>
        <end position="231"/>
    </location>
</feature>
<organism evidence="2 3">
    <name type="scientific">Alicyclobacillus fastidiosus</name>
    <dbReference type="NCBI Taxonomy" id="392011"/>
    <lineage>
        <taxon>Bacteria</taxon>
        <taxon>Bacillati</taxon>
        <taxon>Bacillota</taxon>
        <taxon>Bacilli</taxon>
        <taxon>Bacillales</taxon>
        <taxon>Alicyclobacillaceae</taxon>
        <taxon>Alicyclobacillus</taxon>
    </lineage>
</organism>
<dbReference type="Gene3D" id="1.10.3290.10">
    <property type="entry name" value="Fido-like domain"/>
    <property type="match status" value="1"/>
</dbReference>
<name>A0ABV5AI53_9BACL</name>
<accession>A0ABV5AI53</accession>
<evidence type="ECO:0000313" key="3">
    <source>
        <dbReference type="Proteomes" id="UP001579974"/>
    </source>
</evidence>
<dbReference type="PANTHER" id="PTHR13504:SF38">
    <property type="entry name" value="FIDO DOMAIN-CONTAINING PROTEIN"/>
    <property type="match status" value="1"/>
</dbReference>
<sequence>MCLDEILQRLDTKKSRLGAVCPLPSASVRSFIEDFRLRYTHETTTIDGNTLTLREIQAVLQHGITVHGKPLRDHLEVVNANEALNWLDKAVKSKEPPSEKLIMEFQRIIMKGILKENSVGYRRVPVLIQGAKHNPPNWQKVPSLMGELETWLKDVNDHPVVIAAKAHIRLARIVPFVAGNGQTCRLLVNYLLIHHGYAPALYTIENRHQYMKALNDVEQGDEEPFIRITVEAIIWTIDRYLSMVSDL</sequence>
<dbReference type="Proteomes" id="UP001579974">
    <property type="component" value="Unassembled WGS sequence"/>
</dbReference>
<proteinExistence type="predicted"/>
<dbReference type="Pfam" id="PF02661">
    <property type="entry name" value="Fic"/>
    <property type="match status" value="1"/>
</dbReference>
<dbReference type="InterPro" id="IPR040198">
    <property type="entry name" value="Fido_containing"/>
</dbReference>
<keyword evidence="3" id="KW-1185">Reference proteome</keyword>
<evidence type="ECO:0000313" key="2">
    <source>
        <dbReference type="EMBL" id="MFB5191901.1"/>
    </source>
</evidence>
<evidence type="ECO:0000259" key="1">
    <source>
        <dbReference type="PROSITE" id="PS51459"/>
    </source>
</evidence>
<dbReference type="PROSITE" id="PS51459">
    <property type="entry name" value="FIDO"/>
    <property type="match status" value="1"/>
</dbReference>
<reference evidence="2 3" key="1">
    <citation type="journal article" date="2024" name="Int. J. Mol. Sci.">
        <title>Exploration of Alicyclobacillus spp. Genome in Search of Antibiotic Resistance.</title>
        <authorList>
            <person name="Bucka-Kolendo J."/>
            <person name="Kiousi D.E."/>
            <person name="Dekowska A."/>
            <person name="Mikolajczuk-Szczyrba A."/>
            <person name="Karadedos D.M."/>
            <person name="Michael P."/>
            <person name="Galanis A."/>
            <person name="Sokolowska B."/>
        </authorList>
    </citation>
    <scope>NUCLEOTIDE SEQUENCE [LARGE SCALE GENOMIC DNA]</scope>
    <source>
        <strain evidence="2 3">KKP 3000</strain>
    </source>
</reference>
<protein>
    <submittedName>
        <fullName evidence="2">Fic family protein</fullName>
    </submittedName>
</protein>
<gene>
    <name evidence="2" type="ORF">KKP3000_000689</name>
</gene>
<dbReference type="PANTHER" id="PTHR13504">
    <property type="entry name" value="FIDO DOMAIN-CONTAINING PROTEIN DDB_G0283145"/>
    <property type="match status" value="1"/>
</dbReference>
<dbReference type="InterPro" id="IPR003812">
    <property type="entry name" value="Fido"/>
</dbReference>